<dbReference type="PANTHER" id="PTHR48125:SF12">
    <property type="entry name" value="AT HOOK TRANSCRIPTION FACTOR FAMILY-RELATED"/>
    <property type="match status" value="1"/>
</dbReference>
<evidence type="ECO:0000256" key="2">
    <source>
        <dbReference type="SAM" id="Phobius"/>
    </source>
</evidence>
<feature type="compositionally biased region" description="Low complexity" evidence="1">
    <location>
        <begin position="232"/>
        <end position="246"/>
    </location>
</feature>
<dbReference type="AlphaFoldDB" id="A0A0B7MQY3"/>
<dbReference type="Proteomes" id="UP000054107">
    <property type="component" value="Unassembled WGS sequence"/>
</dbReference>
<organism evidence="3 4">
    <name type="scientific">Parasitella parasitica</name>
    <dbReference type="NCBI Taxonomy" id="35722"/>
    <lineage>
        <taxon>Eukaryota</taxon>
        <taxon>Fungi</taxon>
        <taxon>Fungi incertae sedis</taxon>
        <taxon>Mucoromycota</taxon>
        <taxon>Mucoromycotina</taxon>
        <taxon>Mucoromycetes</taxon>
        <taxon>Mucorales</taxon>
        <taxon>Mucorineae</taxon>
        <taxon>Mucoraceae</taxon>
        <taxon>Parasitella</taxon>
    </lineage>
</organism>
<protein>
    <submittedName>
        <fullName evidence="3">Uncharacterized protein</fullName>
    </submittedName>
</protein>
<feature type="region of interest" description="Disordered" evidence="1">
    <location>
        <begin position="74"/>
        <end position="99"/>
    </location>
</feature>
<name>A0A0B7MQY3_9FUNG</name>
<gene>
    <name evidence="3" type="primary">PARPA_00748.1 scaffold 1159</name>
</gene>
<proteinExistence type="predicted"/>
<feature type="region of interest" description="Disordered" evidence="1">
    <location>
        <begin position="232"/>
        <end position="264"/>
    </location>
</feature>
<keyword evidence="2" id="KW-0812">Transmembrane</keyword>
<keyword evidence="2" id="KW-1133">Transmembrane helix</keyword>
<feature type="transmembrane region" description="Helical" evidence="2">
    <location>
        <begin position="48"/>
        <end position="71"/>
    </location>
</feature>
<feature type="compositionally biased region" description="Low complexity" evidence="1">
    <location>
        <begin position="74"/>
        <end position="87"/>
    </location>
</feature>
<dbReference type="PANTHER" id="PTHR48125">
    <property type="entry name" value="LP07818P1"/>
    <property type="match status" value="1"/>
</dbReference>
<accession>A0A0B7MQY3</accession>
<evidence type="ECO:0000313" key="4">
    <source>
        <dbReference type="Proteomes" id="UP000054107"/>
    </source>
</evidence>
<feature type="non-terminal residue" evidence="3">
    <location>
        <position position="1"/>
    </location>
</feature>
<dbReference type="EMBL" id="LN719301">
    <property type="protein sequence ID" value="CEP07452.1"/>
    <property type="molecule type" value="Genomic_DNA"/>
</dbReference>
<reference evidence="3 4" key="1">
    <citation type="submission" date="2014-09" db="EMBL/GenBank/DDBJ databases">
        <authorList>
            <person name="Ellenberger Sabrina"/>
        </authorList>
    </citation>
    <scope>NUCLEOTIDE SEQUENCE [LARGE SCALE GENOMIC DNA]</scope>
    <source>
        <strain evidence="3 4">CBS 412.66</strain>
    </source>
</reference>
<keyword evidence="4" id="KW-1185">Reference proteome</keyword>
<evidence type="ECO:0000313" key="3">
    <source>
        <dbReference type="EMBL" id="CEP07452.1"/>
    </source>
</evidence>
<sequence length="476" mass="50666">LWVRIPPSHPFFRLSNLGMLLGTCACSFRCAAVRLAGNSPVSCSSPPSYGAAFAFSTLFLLFAGGFIITSIKKTNSSTSSSSDSLLSGQKRPASSRSPPLFASDLVRQIKSKKSSSPPATLEPAKMNPSPPDVIDFGVTALPSASVEGDLNIASFVLEVRNRLSRLESAHAEISRLKAALAESESARKALESQISRLSAPPASSSSAAPPPPQQSAKAVSFASVVAASPSSPLARSSVSSVSVSAATGGGSKKRKKSAPPPPSIKKATATVSRLFGPQTDIPSGYQFVYMSIARRRPLQEIRRTLQGIKINNSRVLDIQYPLPNVISFLLHHDYVYTFTSTMHQKGRGCSPLVDFDPCDPKNLLDPKYESLSPSLRAEKALEIENLRCLRALSITQKQFDAIVAEELSVRAAAAPPPPALSATAAQDRLAKKQRLSYLSNLLYFDSATAKTLAYTESPALSPSATTDTEMPELSGV</sequence>
<keyword evidence="2" id="KW-0472">Membrane</keyword>
<feature type="compositionally biased region" description="Low complexity" evidence="1">
    <location>
        <begin position="198"/>
        <end position="207"/>
    </location>
</feature>
<dbReference type="OrthoDB" id="2265038at2759"/>
<feature type="region of interest" description="Disordered" evidence="1">
    <location>
        <begin position="191"/>
        <end position="215"/>
    </location>
</feature>
<dbReference type="STRING" id="35722.A0A0B7MQY3"/>
<evidence type="ECO:0000256" key="1">
    <source>
        <dbReference type="SAM" id="MobiDB-lite"/>
    </source>
</evidence>